<dbReference type="GO" id="GO:0045089">
    <property type="term" value="P:positive regulation of innate immune response"/>
    <property type="evidence" value="ECO:0007669"/>
    <property type="project" value="TreeGrafter"/>
</dbReference>
<name>A0A7L1Y2C0_9PASS</name>
<evidence type="ECO:0000313" key="4">
    <source>
        <dbReference type="Proteomes" id="UP000580825"/>
    </source>
</evidence>
<dbReference type="AlphaFoldDB" id="A0A7L1Y2C0"/>
<organism evidence="3 4">
    <name type="scientific">Scytalopus superciliaris</name>
    <dbReference type="NCBI Taxonomy" id="312124"/>
    <lineage>
        <taxon>Eukaryota</taxon>
        <taxon>Metazoa</taxon>
        <taxon>Chordata</taxon>
        <taxon>Craniata</taxon>
        <taxon>Vertebrata</taxon>
        <taxon>Euteleostomi</taxon>
        <taxon>Archelosauria</taxon>
        <taxon>Archosauria</taxon>
        <taxon>Dinosauria</taxon>
        <taxon>Saurischia</taxon>
        <taxon>Theropoda</taxon>
        <taxon>Coelurosauria</taxon>
        <taxon>Aves</taxon>
        <taxon>Neognathae</taxon>
        <taxon>Neoaves</taxon>
        <taxon>Telluraves</taxon>
        <taxon>Australaves</taxon>
        <taxon>Passeriformes</taxon>
        <taxon>Rhinocryptidae</taxon>
        <taxon>Scytalopus</taxon>
    </lineage>
</organism>
<dbReference type="Gene3D" id="1.10.533.10">
    <property type="entry name" value="Death Domain, Fas"/>
    <property type="match status" value="2"/>
</dbReference>
<feature type="domain" description="DED" evidence="2">
    <location>
        <begin position="1"/>
        <end position="76"/>
    </location>
</feature>
<dbReference type="GO" id="GO:0031265">
    <property type="term" value="C:CD95 death-inducing signaling complex"/>
    <property type="evidence" value="ECO:0007669"/>
    <property type="project" value="TreeGrafter"/>
</dbReference>
<dbReference type="FunFam" id="1.10.533.10:FF:000059">
    <property type="entry name" value="Fas-associated via death domain"/>
    <property type="match status" value="1"/>
</dbReference>
<dbReference type="CDD" id="cd08336">
    <property type="entry name" value="DED_FADD"/>
    <property type="match status" value="1"/>
</dbReference>
<dbReference type="SUPFAM" id="SSF47986">
    <property type="entry name" value="DEATH domain"/>
    <property type="match status" value="2"/>
</dbReference>
<dbReference type="InterPro" id="IPR000488">
    <property type="entry name" value="Death_dom"/>
</dbReference>
<dbReference type="GO" id="GO:0097191">
    <property type="term" value="P:extrinsic apoptotic signaling pathway"/>
    <property type="evidence" value="ECO:0007669"/>
    <property type="project" value="TreeGrafter"/>
</dbReference>
<dbReference type="PANTHER" id="PTHR15077">
    <property type="entry name" value="FAS-ASSOCIATING DEATH DOMAIN-CONTAINING PROTEIN FADD"/>
    <property type="match status" value="1"/>
</dbReference>
<feature type="non-terminal residue" evidence="3">
    <location>
        <position position="1"/>
    </location>
</feature>
<evidence type="ECO:0000313" key="3">
    <source>
        <dbReference type="EMBL" id="NXP16665.1"/>
    </source>
</evidence>
<dbReference type="GO" id="GO:0089720">
    <property type="term" value="F:caspase binding"/>
    <property type="evidence" value="ECO:0007669"/>
    <property type="project" value="TreeGrafter"/>
</dbReference>
<dbReference type="GO" id="GO:0005123">
    <property type="term" value="F:death receptor binding"/>
    <property type="evidence" value="ECO:0007669"/>
    <property type="project" value="TreeGrafter"/>
</dbReference>
<sequence>SLLQSVSAGLSEAELNDMTFLCGDKIPKRRREGMRSGLDLFDLLLERGYISEQDLRFLRTLLQHIRREDLLELVQSFEERGHLADPGDEPDEHEKRTVATVVICKNLGREWKKLMRELGMSEVTLEKIERACPSDLSEQLLKGLWEWQKSRGKDAKVAELIVALRGCRLNLVADFVEK</sequence>
<keyword evidence="4" id="KW-1185">Reference proteome</keyword>
<comment type="caution">
    <text evidence="3">The sequence shown here is derived from an EMBL/GenBank/DDBJ whole genome shotgun (WGS) entry which is preliminary data.</text>
</comment>
<dbReference type="EMBL" id="VXBX01000321">
    <property type="protein sequence ID" value="NXP16665.1"/>
    <property type="molecule type" value="Genomic_DNA"/>
</dbReference>
<dbReference type="InterPro" id="IPR016729">
    <property type="entry name" value="FADD"/>
</dbReference>
<dbReference type="GO" id="GO:0042981">
    <property type="term" value="P:regulation of apoptotic process"/>
    <property type="evidence" value="ECO:0007669"/>
    <property type="project" value="InterPro"/>
</dbReference>
<gene>
    <name evidence="3" type="primary">Fadd</name>
    <name evidence="3" type="ORF">SCYSUP_R05507</name>
</gene>
<proteinExistence type="predicted"/>
<dbReference type="Proteomes" id="UP000580825">
    <property type="component" value="Unassembled WGS sequence"/>
</dbReference>
<dbReference type="PANTHER" id="PTHR15077:SF10">
    <property type="entry name" value="FAS-ASSOCIATED DEATH DOMAIN PROTEIN"/>
    <property type="match status" value="1"/>
</dbReference>
<dbReference type="InterPro" id="IPR001875">
    <property type="entry name" value="DED_dom"/>
</dbReference>
<evidence type="ECO:0000259" key="2">
    <source>
        <dbReference type="PROSITE" id="PS50168"/>
    </source>
</evidence>
<evidence type="ECO:0000259" key="1">
    <source>
        <dbReference type="PROSITE" id="PS50017"/>
    </source>
</evidence>
<reference evidence="3 4" key="1">
    <citation type="submission" date="2019-09" db="EMBL/GenBank/DDBJ databases">
        <title>Bird 10,000 Genomes (B10K) Project - Family phase.</title>
        <authorList>
            <person name="Zhang G."/>
        </authorList>
    </citation>
    <scope>NUCLEOTIDE SEQUENCE [LARGE SCALE GENOMIC DNA]</scope>
    <source>
        <strain evidence="3">B10K-DU-002-46</strain>
        <tissue evidence="3">Muscle</tissue>
    </source>
</reference>
<dbReference type="Pfam" id="PF00531">
    <property type="entry name" value="Death"/>
    <property type="match status" value="1"/>
</dbReference>
<dbReference type="SMART" id="SM00031">
    <property type="entry name" value="DED"/>
    <property type="match status" value="1"/>
</dbReference>
<dbReference type="Pfam" id="PF01335">
    <property type="entry name" value="DED"/>
    <property type="match status" value="1"/>
</dbReference>
<accession>A0A7L1Y2C0</accession>
<feature type="domain" description="Death" evidence="1">
    <location>
        <begin position="96"/>
        <end position="178"/>
    </location>
</feature>
<dbReference type="PROSITE" id="PS50017">
    <property type="entry name" value="DEATH_DOMAIN"/>
    <property type="match status" value="1"/>
</dbReference>
<feature type="non-terminal residue" evidence="3">
    <location>
        <position position="178"/>
    </location>
</feature>
<dbReference type="SMART" id="SM00005">
    <property type="entry name" value="DEATH"/>
    <property type="match status" value="1"/>
</dbReference>
<dbReference type="InterPro" id="IPR011029">
    <property type="entry name" value="DEATH-like_dom_sf"/>
</dbReference>
<dbReference type="PROSITE" id="PS50168">
    <property type="entry name" value="DED"/>
    <property type="match status" value="1"/>
</dbReference>
<protein>
    <submittedName>
        <fullName evidence="3">FADD protein</fullName>
    </submittedName>
</protein>